<keyword evidence="3 4" id="KW-0472">Membrane</keyword>
<name>A0A9X2P2S9_9BACT</name>
<dbReference type="Gene3D" id="3.90.1310.10">
    <property type="entry name" value="Penicillin-binding protein 2a (Domain 2)"/>
    <property type="match status" value="1"/>
</dbReference>
<feature type="transmembrane region" description="Helical" evidence="4">
    <location>
        <begin position="7"/>
        <end position="27"/>
    </location>
</feature>
<evidence type="ECO:0000259" key="5">
    <source>
        <dbReference type="PROSITE" id="PS51178"/>
    </source>
</evidence>
<dbReference type="Proteomes" id="UP001142175">
    <property type="component" value="Unassembled WGS sequence"/>
</dbReference>
<protein>
    <submittedName>
        <fullName evidence="6">Transpeptidase family protein</fullName>
    </submittedName>
</protein>
<evidence type="ECO:0000256" key="1">
    <source>
        <dbReference type="ARBA" id="ARBA00004370"/>
    </source>
</evidence>
<organism evidence="6 7">
    <name type="scientific">Aquiflexum gelatinilyticum</name>
    <dbReference type="NCBI Taxonomy" id="2961943"/>
    <lineage>
        <taxon>Bacteria</taxon>
        <taxon>Pseudomonadati</taxon>
        <taxon>Bacteroidota</taxon>
        <taxon>Cytophagia</taxon>
        <taxon>Cytophagales</taxon>
        <taxon>Cyclobacteriaceae</taxon>
        <taxon>Aquiflexum</taxon>
    </lineage>
</organism>
<reference evidence="6" key="1">
    <citation type="submission" date="2022-08" db="EMBL/GenBank/DDBJ databases">
        <authorList>
            <person name="Zhang D."/>
        </authorList>
    </citation>
    <scope>NUCLEOTIDE SEQUENCE</scope>
    <source>
        <strain evidence="6">XJ19-11</strain>
    </source>
</reference>
<keyword evidence="4" id="KW-0812">Transmembrane</keyword>
<gene>
    <name evidence="6" type="ORF">NU887_08100</name>
</gene>
<keyword evidence="2" id="KW-0121">Carboxypeptidase</keyword>
<dbReference type="PANTHER" id="PTHR30627">
    <property type="entry name" value="PEPTIDOGLYCAN D,D-TRANSPEPTIDASE"/>
    <property type="match status" value="1"/>
</dbReference>
<dbReference type="InterPro" id="IPR005311">
    <property type="entry name" value="PBP_dimer"/>
</dbReference>
<dbReference type="AlphaFoldDB" id="A0A9X2P2S9"/>
<dbReference type="GO" id="GO:0008658">
    <property type="term" value="F:penicillin binding"/>
    <property type="evidence" value="ECO:0007669"/>
    <property type="project" value="InterPro"/>
</dbReference>
<dbReference type="InterPro" id="IPR012338">
    <property type="entry name" value="Beta-lactam/transpept-like"/>
</dbReference>
<sequence length="703" mass="78446">MNIKRSIVLRVRIAFILVALFAGAIFYRIVHLQFMEGEKWQAKSETLNFQYKQVTATRGNIYAADGSLLATSLPFYRVVIDPMMAKEDVFSKGIDSLSYFLSSHFKDKSANSYKRMIKDARSEKKRYVVLNRTQIGYQDMQKMAKWPIFRNGRSGGGVIFEKVEKRYRPFNNLASRTVGFVNEDKNGAGIEYSFNNFLEGKNGKALFQRIAGGSWKPVFDAEDIKPDDGYDILTTLDVNIQDVAESALLRQLTNKDAEFGCVIVMEVATGQIKALINLQKNKDGLGYGENYNFAIGDQGLTEPGSTFKLLSMLALLEEGKINLKDSIDTGKGTFKFYDRNMNDSKEGGYGKITIKEAFEKSSNVAISRLVEDNFGHNPSKFVAYIEKAGLDKPIDFQLKGEGVPYFKKPGEKNWYGTTLPWMSIGYEAKLTPLHTLMLYNAIANDGKMVKPMIVKAVARGNQIEEKYETEVVRRSIASSKTIDQLKILLEGVVQNGTAKNVYTEEYKIAGKTGTAQKLIGGRYTQRYYTSFAGYFPADNPKYSAIVVIDSPKGFAAYGGDVSAPVFKEIADKIFAQDLELNEKENDKTYLTSNSGTFPLIQAGKMDELQMICNKFGISNHVSGETEEEWVKSTPVNKAVIWKANKVDSPTVPDVTGMSLRDALYVLENKGIRVVYQGKGRVRGQSINPGTPVNNAYVINLVLG</sequence>
<evidence type="ECO:0000256" key="4">
    <source>
        <dbReference type="SAM" id="Phobius"/>
    </source>
</evidence>
<dbReference type="SUPFAM" id="SSF54184">
    <property type="entry name" value="Penicillin-binding protein 2x (pbp-2x), c-terminal domain"/>
    <property type="match status" value="1"/>
</dbReference>
<dbReference type="PANTHER" id="PTHR30627:SF1">
    <property type="entry name" value="PEPTIDOGLYCAN D,D-TRANSPEPTIDASE FTSI"/>
    <property type="match status" value="1"/>
</dbReference>
<dbReference type="Pfam" id="PF03717">
    <property type="entry name" value="PBP_dimer"/>
    <property type="match status" value="1"/>
</dbReference>
<dbReference type="InterPro" id="IPR001460">
    <property type="entry name" value="PCN-bd_Tpept"/>
</dbReference>
<dbReference type="InterPro" id="IPR050515">
    <property type="entry name" value="Beta-lactam/transpept"/>
</dbReference>
<dbReference type="SMART" id="SM00740">
    <property type="entry name" value="PASTA"/>
    <property type="match status" value="1"/>
</dbReference>
<evidence type="ECO:0000256" key="3">
    <source>
        <dbReference type="ARBA" id="ARBA00023136"/>
    </source>
</evidence>
<dbReference type="SUPFAM" id="SSF56601">
    <property type="entry name" value="beta-lactamase/transpeptidase-like"/>
    <property type="match status" value="1"/>
</dbReference>
<keyword evidence="2" id="KW-0645">Protease</keyword>
<evidence type="ECO:0000313" key="7">
    <source>
        <dbReference type="Proteomes" id="UP001142175"/>
    </source>
</evidence>
<dbReference type="CDD" id="cd06575">
    <property type="entry name" value="PASTA_Pbp2x-like_2"/>
    <property type="match status" value="1"/>
</dbReference>
<comment type="caution">
    <text evidence="6">The sequence shown here is derived from an EMBL/GenBank/DDBJ whole genome shotgun (WGS) entry which is preliminary data.</text>
</comment>
<evidence type="ECO:0000313" key="6">
    <source>
        <dbReference type="EMBL" id="MCR9014994.1"/>
    </source>
</evidence>
<evidence type="ECO:0000256" key="2">
    <source>
        <dbReference type="ARBA" id="ARBA00022645"/>
    </source>
</evidence>
<accession>A0A9X2P2S9</accession>
<keyword evidence="4" id="KW-1133">Transmembrane helix</keyword>
<dbReference type="GO" id="GO:0005886">
    <property type="term" value="C:plasma membrane"/>
    <property type="evidence" value="ECO:0007669"/>
    <property type="project" value="TreeGrafter"/>
</dbReference>
<dbReference type="InterPro" id="IPR005543">
    <property type="entry name" value="PASTA_dom"/>
</dbReference>
<dbReference type="Gene3D" id="3.40.710.10">
    <property type="entry name" value="DD-peptidase/beta-lactamase superfamily"/>
    <property type="match status" value="1"/>
</dbReference>
<keyword evidence="2" id="KW-0378">Hydrolase</keyword>
<proteinExistence type="predicted"/>
<dbReference type="RefSeq" id="WP_258422858.1">
    <property type="nucleotide sequence ID" value="NZ_JANSUY010000004.1"/>
</dbReference>
<dbReference type="GO" id="GO:0004180">
    <property type="term" value="F:carboxypeptidase activity"/>
    <property type="evidence" value="ECO:0007669"/>
    <property type="project" value="UniProtKB-KW"/>
</dbReference>
<dbReference type="GO" id="GO:0071555">
    <property type="term" value="P:cell wall organization"/>
    <property type="evidence" value="ECO:0007669"/>
    <property type="project" value="TreeGrafter"/>
</dbReference>
<dbReference type="Pfam" id="PF03793">
    <property type="entry name" value="PASTA"/>
    <property type="match status" value="1"/>
</dbReference>
<keyword evidence="7" id="KW-1185">Reference proteome</keyword>
<dbReference type="SUPFAM" id="SSF56519">
    <property type="entry name" value="Penicillin binding protein dimerisation domain"/>
    <property type="match status" value="1"/>
</dbReference>
<dbReference type="Gene3D" id="3.30.450.330">
    <property type="match status" value="1"/>
</dbReference>
<dbReference type="Gene3D" id="3.30.10.20">
    <property type="match status" value="1"/>
</dbReference>
<dbReference type="PROSITE" id="PS51178">
    <property type="entry name" value="PASTA"/>
    <property type="match status" value="1"/>
</dbReference>
<comment type="subcellular location">
    <subcellularLocation>
        <location evidence="1">Membrane</location>
    </subcellularLocation>
</comment>
<feature type="domain" description="PASTA" evidence="5">
    <location>
        <begin position="645"/>
        <end position="703"/>
    </location>
</feature>
<dbReference type="InterPro" id="IPR036138">
    <property type="entry name" value="PBP_dimer_sf"/>
</dbReference>
<dbReference type="EMBL" id="JANSUY010000004">
    <property type="protein sequence ID" value="MCR9014994.1"/>
    <property type="molecule type" value="Genomic_DNA"/>
</dbReference>
<dbReference type="Pfam" id="PF00905">
    <property type="entry name" value="Transpeptidase"/>
    <property type="match status" value="1"/>
</dbReference>